<sequence>MNAPLNAPLNAALPIGQLLLEARLIGADQLRVALHEQQRRKRPLGQVLVELGFLSDTALRDALASHCGHVSVDLSDTLADPAAVALIPQALATRHQLLALQYRAAERHLIVATARINDLIALDRLQAELGPDIQVELRLAADAELKRAIERHYGQAVAIDDIVREIEQRDSRGEARIGAGARDGQAVIRLVDAMLAEAVARGASDLHFEPEAGFLRLRLRIDGTLRQVRALHKSFWPELAVRLKVMAGLDIAESRCPQDGRISLAIAGRPIDFRVATQPTLHGENIVLRILDREKGIVPLAALGLSPAQRSTLEHMLSRPEGLILVTGPTGSGKTTTLYSMLNHLNTEAVNIMTLEDPVEYPMAQIRQTAIGEGTRLGFADGVRALLRQDPDILLVGEIRDADTAQMALRAALTGHQVFATLHANSALGAIPRLLDIGLRADLLAGNLSGIIAQRLVRCLCPACRKEASATADEAHLLGLPADAPPLFVPVGCAACDFSGYRGRRAIMELLHIDAALDEHIGSGLGSLRALLRTRHHLSLADDGVRRVLDGTTSVAELARVVDLVAHATERERNT</sequence>
<name>S9ZDJ1_9RHOO</name>
<evidence type="ECO:0000313" key="6">
    <source>
        <dbReference type="Proteomes" id="UP000015455"/>
    </source>
</evidence>
<dbReference type="PANTHER" id="PTHR30258:SF2">
    <property type="entry name" value="COMG OPERON PROTEIN 1"/>
    <property type="match status" value="1"/>
</dbReference>
<dbReference type="Gene3D" id="3.30.300.160">
    <property type="entry name" value="Type II secretion system, protein E, N-terminal domain"/>
    <property type="match status" value="1"/>
</dbReference>
<reference evidence="5 6" key="1">
    <citation type="submission" date="2013-06" db="EMBL/GenBank/DDBJ databases">
        <title>Draft genome sequence of Thauera terpenica.</title>
        <authorList>
            <person name="Liu B."/>
            <person name="Frostegard A.H."/>
            <person name="Shapleigh J.P."/>
        </authorList>
    </citation>
    <scope>NUCLEOTIDE SEQUENCE [LARGE SCALE GENOMIC DNA]</scope>
    <source>
        <strain evidence="5 6">58Eu</strain>
    </source>
</reference>
<dbReference type="CDD" id="cd01129">
    <property type="entry name" value="PulE-GspE-like"/>
    <property type="match status" value="1"/>
</dbReference>
<dbReference type="GO" id="GO:0016887">
    <property type="term" value="F:ATP hydrolysis activity"/>
    <property type="evidence" value="ECO:0007669"/>
    <property type="project" value="TreeGrafter"/>
</dbReference>
<dbReference type="InterPro" id="IPR001482">
    <property type="entry name" value="T2SS/T4SS_dom"/>
</dbReference>
<evidence type="ECO:0000256" key="2">
    <source>
        <dbReference type="ARBA" id="ARBA00022741"/>
    </source>
</evidence>
<dbReference type="SMART" id="SM00382">
    <property type="entry name" value="AAA"/>
    <property type="match status" value="1"/>
</dbReference>
<dbReference type="InterPro" id="IPR037257">
    <property type="entry name" value="T2SS_E_N_sf"/>
</dbReference>
<comment type="caution">
    <text evidence="5">The sequence shown here is derived from an EMBL/GenBank/DDBJ whole genome shotgun (WGS) entry which is preliminary data.</text>
</comment>
<dbReference type="PATRIC" id="fig|1348657.5.peg.2335"/>
<protein>
    <recommendedName>
        <fullName evidence="4">Bacterial type II secretion system protein E domain-containing protein</fullName>
    </recommendedName>
</protein>
<evidence type="ECO:0000259" key="4">
    <source>
        <dbReference type="PROSITE" id="PS00662"/>
    </source>
</evidence>
<keyword evidence="3" id="KW-0067">ATP-binding</keyword>
<evidence type="ECO:0000313" key="5">
    <source>
        <dbReference type="EMBL" id="EPZ15355.1"/>
    </source>
</evidence>
<dbReference type="GO" id="GO:0005524">
    <property type="term" value="F:ATP binding"/>
    <property type="evidence" value="ECO:0007669"/>
    <property type="project" value="UniProtKB-KW"/>
</dbReference>
<dbReference type="EMBL" id="ATJV01000059">
    <property type="protein sequence ID" value="EPZ15355.1"/>
    <property type="molecule type" value="Genomic_DNA"/>
</dbReference>
<gene>
    <name evidence="5" type="ORF">M622_04275</name>
</gene>
<accession>S9ZDJ1</accession>
<dbReference type="STRING" id="1348657.M622_04275"/>
<dbReference type="GO" id="GO:0005886">
    <property type="term" value="C:plasma membrane"/>
    <property type="evidence" value="ECO:0007669"/>
    <property type="project" value="TreeGrafter"/>
</dbReference>
<dbReference type="eggNOG" id="COG2804">
    <property type="taxonomic scope" value="Bacteria"/>
</dbReference>
<keyword evidence="2" id="KW-0547">Nucleotide-binding</keyword>
<dbReference type="Gene3D" id="3.40.50.300">
    <property type="entry name" value="P-loop containing nucleotide triphosphate hydrolases"/>
    <property type="match status" value="1"/>
</dbReference>
<comment type="similarity">
    <text evidence="1">Belongs to the GSP E family.</text>
</comment>
<dbReference type="SUPFAM" id="SSF52540">
    <property type="entry name" value="P-loop containing nucleoside triphosphate hydrolases"/>
    <property type="match status" value="1"/>
</dbReference>
<proteinExistence type="inferred from homology"/>
<feature type="domain" description="Bacterial type II secretion system protein E" evidence="4">
    <location>
        <begin position="387"/>
        <end position="401"/>
    </location>
</feature>
<dbReference type="AlphaFoldDB" id="S9ZDJ1"/>
<evidence type="ECO:0000256" key="1">
    <source>
        <dbReference type="ARBA" id="ARBA00006611"/>
    </source>
</evidence>
<dbReference type="SUPFAM" id="SSF160246">
    <property type="entry name" value="EspE N-terminal domain-like"/>
    <property type="match status" value="1"/>
</dbReference>
<dbReference type="InterPro" id="IPR027417">
    <property type="entry name" value="P-loop_NTPase"/>
</dbReference>
<dbReference type="InterPro" id="IPR007831">
    <property type="entry name" value="T2SS_GspE_N"/>
</dbReference>
<dbReference type="InterPro" id="IPR003593">
    <property type="entry name" value="AAA+_ATPase"/>
</dbReference>
<dbReference type="Gene3D" id="3.30.450.90">
    <property type="match status" value="1"/>
</dbReference>
<keyword evidence="6" id="KW-1185">Reference proteome</keyword>
<dbReference type="Pfam" id="PF00437">
    <property type="entry name" value="T2SSE"/>
    <property type="match status" value="1"/>
</dbReference>
<dbReference type="Proteomes" id="UP000015455">
    <property type="component" value="Unassembled WGS sequence"/>
</dbReference>
<dbReference type="PANTHER" id="PTHR30258">
    <property type="entry name" value="TYPE II SECRETION SYSTEM PROTEIN GSPE-RELATED"/>
    <property type="match status" value="1"/>
</dbReference>
<evidence type="ECO:0000256" key="3">
    <source>
        <dbReference type="ARBA" id="ARBA00022840"/>
    </source>
</evidence>
<dbReference type="Pfam" id="PF05157">
    <property type="entry name" value="MshEN"/>
    <property type="match status" value="1"/>
</dbReference>
<dbReference type="PROSITE" id="PS00662">
    <property type="entry name" value="T2SP_E"/>
    <property type="match status" value="1"/>
</dbReference>
<organism evidence="5 6">
    <name type="scientific">Thauera terpenica 58Eu</name>
    <dbReference type="NCBI Taxonomy" id="1348657"/>
    <lineage>
        <taxon>Bacteria</taxon>
        <taxon>Pseudomonadati</taxon>
        <taxon>Pseudomonadota</taxon>
        <taxon>Betaproteobacteria</taxon>
        <taxon>Rhodocyclales</taxon>
        <taxon>Zoogloeaceae</taxon>
        <taxon>Thauera</taxon>
    </lineage>
</organism>